<dbReference type="AlphaFoldDB" id="A0A8S4RF39"/>
<evidence type="ECO:0000313" key="1">
    <source>
        <dbReference type="EMBL" id="CAH2233924.1"/>
    </source>
</evidence>
<reference evidence="1" key="1">
    <citation type="submission" date="2022-03" db="EMBL/GenBank/DDBJ databases">
        <authorList>
            <person name="Lindestad O."/>
        </authorList>
    </citation>
    <scope>NUCLEOTIDE SEQUENCE</scope>
</reference>
<dbReference type="GO" id="GO:0042148">
    <property type="term" value="P:DNA strand invasion"/>
    <property type="evidence" value="ECO:0007669"/>
    <property type="project" value="TreeGrafter"/>
</dbReference>
<evidence type="ECO:0000313" key="2">
    <source>
        <dbReference type="Proteomes" id="UP000838756"/>
    </source>
</evidence>
<dbReference type="GO" id="GO:0033063">
    <property type="term" value="C:Rad51B-Rad51C-Rad51D-XRCC2 complex"/>
    <property type="evidence" value="ECO:0007669"/>
    <property type="project" value="InterPro"/>
</dbReference>
<protein>
    <submittedName>
        <fullName evidence="1">Jg14682 protein</fullName>
    </submittedName>
</protein>
<accession>A0A8S4RF39</accession>
<dbReference type="GO" id="GO:0000400">
    <property type="term" value="F:four-way junction DNA binding"/>
    <property type="evidence" value="ECO:0007669"/>
    <property type="project" value="TreeGrafter"/>
</dbReference>
<dbReference type="Gene3D" id="3.40.50.300">
    <property type="entry name" value="P-loop containing nucleotide triphosphate hydrolases"/>
    <property type="match status" value="1"/>
</dbReference>
<dbReference type="GO" id="GO:0000724">
    <property type="term" value="P:double-strand break repair via homologous recombination"/>
    <property type="evidence" value="ECO:0007669"/>
    <property type="project" value="InterPro"/>
</dbReference>
<dbReference type="PANTHER" id="PTHR46644:SF2">
    <property type="entry name" value="DNA REPAIR PROTEIN XRCC2"/>
    <property type="match status" value="1"/>
</dbReference>
<dbReference type="PANTHER" id="PTHR46644">
    <property type="entry name" value="DNA REPAIR PROTEIN XRCC2"/>
    <property type="match status" value="1"/>
</dbReference>
<name>A0A8S4RF39_9NEOP</name>
<sequence>MSSTADDSKHSAVISSGIKIESGIQMLARLTRKPGIDKFYASLFGNGPKHGDFIEFNSEGNTIYLLTELICEALMLQKLNGPEAGILIFSTDGNFNFGAIINVLRNKIIKFINNASIYNTNDIDALLKSSLKNLYILEIFDSTQFHITIQNMENLLSKHPNISLVVFHTLTAFYWSEQDFKITKMDSYLRKLLSVIQKIIKDHKIVVMYSKPESFSKSKEKTDSLKPCCQNTTEVQIKYRIQVVLNESGSNFINVRNNDNCFQKEFNLINEEIVWLQ</sequence>
<comment type="caution">
    <text evidence="1">The sequence shown here is derived from an EMBL/GenBank/DDBJ whole genome shotgun (WGS) entry which is preliminary data.</text>
</comment>
<dbReference type="InterPro" id="IPR030547">
    <property type="entry name" value="XRCC2"/>
</dbReference>
<dbReference type="Proteomes" id="UP000838756">
    <property type="component" value="Unassembled WGS sequence"/>
</dbReference>
<gene>
    <name evidence="1" type="primary">jg14682</name>
    <name evidence="1" type="ORF">PAEG_LOCUS11842</name>
</gene>
<keyword evidence="2" id="KW-1185">Reference proteome</keyword>
<dbReference type="GO" id="GO:0005657">
    <property type="term" value="C:replication fork"/>
    <property type="evidence" value="ECO:0007669"/>
    <property type="project" value="InterPro"/>
</dbReference>
<proteinExistence type="predicted"/>
<dbReference type="GO" id="GO:0005813">
    <property type="term" value="C:centrosome"/>
    <property type="evidence" value="ECO:0007669"/>
    <property type="project" value="TreeGrafter"/>
</dbReference>
<organism evidence="1 2">
    <name type="scientific">Pararge aegeria aegeria</name>
    <dbReference type="NCBI Taxonomy" id="348720"/>
    <lineage>
        <taxon>Eukaryota</taxon>
        <taxon>Metazoa</taxon>
        <taxon>Ecdysozoa</taxon>
        <taxon>Arthropoda</taxon>
        <taxon>Hexapoda</taxon>
        <taxon>Insecta</taxon>
        <taxon>Pterygota</taxon>
        <taxon>Neoptera</taxon>
        <taxon>Endopterygota</taxon>
        <taxon>Lepidoptera</taxon>
        <taxon>Glossata</taxon>
        <taxon>Ditrysia</taxon>
        <taxon>Papilionoidea</taxon>
        <taxon>Nymphalidae</taxon>
        <taxon>Satyrinae</taxon>
        <taxon>Satyrini</taxon>
        <taxon>Parargina</taxon>
        <taxon>Pararge</taxon>
    </lineage>
</organism>
<dbReference type="EMBL" id="CAKXAJ010025014">
    <property type="protein sequence ID" value="CAH2233924.1"/>
    <property type="molecule type" value="Genomic_DNA"/>
</dbReference>
<dbReference type="InterPro" id="IPR027417">
    <property type="entry name" value="P-loop_NTPase"/>
</dbReference>
<dbReference type="OrthoDB" id="420422at2759"/>